<dbReference type="Gene3D" id="3.40.50.1110">
    <property type="entry name" value="SGNH hydrolase"/>
    <property type="match status" value="1"/>
</dbReference>
<reference evidence="2 3" key="1">
    <citation type="submission" date="2021-05" db="EMBL/GenBank/DDBJ databases">
        <title>A Polyphasic approach of four new species of the genus Ohtaekwangia: Ohtaekwangia histidinii sp. nov., Ohtaekwangia cretensis sp. nov., Ohtaekwangia indiensis sp. nov., Ohtaekwangia reichenbachii sp. nov. from diverse environment.</title>
        <authorList>
            <person name="Octaviana S."/>
        </authorList>
    </citation>
    <scope>NUCLEOTIDE SEQUENCE [LARGE SCALE GENOMIC DNA]</scope>
    <source>
        <strain evidence="2 3">PWU5</strain>
    </source>
</reference>
<comment type="caution">
    <text evidence="2">The sequence shown here is derived from an EMBL/GenBank/DDBJ whole genome shotgun (WGS) entry which is preliminary data.</text>
</comment>
<dbReference type="EMBL" id="JAHESE010000030">
    <property type="protein sequence ID" value="MBT1711221.1"/>
    <property type="molecule type" value="Genomic_DNA"/>
</dbReference>
<evidence type="ECO:0000259" key="1">
    <source>
        <dbReference type="Pfam" id="PF13472"/>
    </source>
</evidence>
<name>A0AAP2GS14_9BACT</name>
<dbReference type="InterPro" id="IPR051532">
    <property type="entry name" value="Ester_Hydrolysis_Enzymes"/>
</dbReference>
<protein>
    <recommendedName>
        <fullName evidence="1">SGNH hydrolase-type esterase domain-containing protein</fullName>
    </recommendedName>
</protein>
<dbReference type="Gene3D" id="2.60.120.1360">
    <property type="match status" value="1"/>
</dbReference>
<evidence type="ECO:0000313" key="3">
    <source>
        <dbReference type="Proteomes" id="UP001319080"/>
    </source>
</evidence>
<dbReference type="PANTHER" id="PTHR30383">
    <property type="entry name" value="THIOESTERASE 1/PROTEASE 1/LYSOPHOSPHOLIPASE L1"/>
    <property type="match status" value="1"/>
</dbReference>
<dbReference type="Proteomes" id="UP001319080">
    <property type="component" value="Unassembled WGS sequence"/>
</dbReference>
<sequence>MLMIHKMKLTYVTGLLLLVHIGGYGQANVDFTYKTFSLENDEANTIQNAAHLEEFFEGLIRLKMTGKGEINIIHIGDSHIQGDYLTDVVRENFQHDFGNAGRGLIVPYRVAGTNEPPNFHTSSPSLWKSKRCVHPAQPLPIGIGGVTISTDQPQTDLTIRVNSNEQRDYSFNAVTVFFQKDSASFHFSIRDTANAELAYIGPYPDGPFVNSSRVILPRAVEQISIRTVNPSEEQRQAIIFGVNLENRHPGILYHAIGVNGAKYAHYNAAIHFARQTQALHPALFIISLGTNESVEYPVLDPSIPQHIDKLVQSLREFNPQAKFILVTPPDSFRKKIKPNPGIETLRQHIIQYAVENGLAFWDMYKATGGKGSAMQWKNKGLLRPDGIHFSRDGYAYQGDLFYQAIMKRYNNYVSLRHP</sequence>
<organism evidence="2 3">
    <name type="scientific">Dawidia cretensis</name>
    <dbReference type="NCBI Taxonomy" id="2782350"/>
    <lineage>
        <taxon>Bacteria</taxon>
        <taxon>Pseudomonadati</taxon>
        <taxon>Bacteroidota</taxon>
        <taxon>Cytophagia</taxon>
        <taxon>Cytophagales</taxon>
        <taxon>Chryseotaleaceae</taxon>
        <taxon>Dawidia</taxon>
    </lineage>
</organism>
<evidence type="ECO:0000313" key="2">
    <source>
        <dbReference type="EMBL" id="MBT1711221.1"/>
    </source>
</evidence>
<dbReference type="GO" id="GO:0016788">
    <property type="term" value="F:hydrolase activity, acting on ester bonds"/>
    <property type="evidence" value="ECO:0007669"/>
    <property type="project" value="UniProtKB-ARBA"/>
</dbReference>
<feature type="domain" description="SGNH hydrolase-type esterase" evidence="1">
    <location>
        <begin position="245"/>
        <end position="395"/>
    </location>
</feature>
<dbReference type="InterPro" id="IPR036514">
    <property type="entry name" value="SGNH_hydro_sf"/>
</dbReference>
<dbReference type="AlphaFoldDB" id="A0AAP2GS14"/>
<keyword evidence="3" id="KW-1185">Reference proteome</keyword>
<dbReference type="Pfam" id="PF13472">
    <property type="entry name" value="Lipase_GDSL_2"/>
    <property type="match status" value="1"/>
</dbReference>
<gene>
    <name evidence="2" type="ORF">KK062_23455</name>
</gene>
<accession>A0AAP2GS14</accession>
<dbReference type="SUPFAM" id="SSF52266">
    <property type="entry name" value="SGNH hydrolase"/>
    <property type="match status" value="1"/>
</dbReference>
<proteinExistence type="predicted"/>
<dbReference type="RefSeq" id="WP_254086796.1">
    <property type="nucleotide sequence ID" value="NZ_JAHESE010000030.1"/>
</dbReference>
<dbReference type="PANTHER" id="PTHR30383:SF29">
    <property type="entry name" value="SGNH HYDROLASE-TYPE ESTERASE DOMAIN-CONTAINING PROTEIN"/>
    <property type="match status" value="1"/>
</dbReference>
<dbReference type="InterPro" id="IPR013830">
    <property type="entry name" value="SGNH_hydro"/>
</dbReference>